<dbReference type="InterPro" id="IPR046554">
    <property type="entry name" value="DUF6708"/>
</dbReference>
<accession>A0A2D0K4E2</accession>
<organism evidence="3 4">
    <name type="scientific">Xenorhabdus stockiae</name>
    <dbReference type="NCBI Taxonomy" id="351614"/>
    <lineage>
        <taxon>Bacteria</taxon>
        <taxon>Pseudomonadati</taxon>
        <taxon>Pseudomonadota</taxon>
        <taxon>Gammaproteobacteria</taxon>
        <taxon>Enterobacterales</taxon>
        <taxon>Morganellaceae</taxon>
        <taxon>Xenorhabdus</taxon>
    </lineage>
</organism>
<feature type="domain" description="DUF6708" evidence="2">
    <location>
        <begin position="130"/>
        <end position="166"/>
    </location>
</feature>
<dbReference type="Pfam" id="PF20455">
    <property type="entry name" value="DUF6708"/>
    <property type="match status" value="1"/>
</dbReference>
<evidence type="ECO:0000256" key="1">
    <source>
        <dbReference type="SAM" id="Phobius"/>
    </source>
</evidence>
<keyword evidence="1" id="KW-0812">Transmembrane</keyword>
<protein>
    <recommendedName>
        <fullName evidence="2">DUF6708 domain-containing protein</fullName>
    </recommendedName>
</protein>
<keyword evidence="1" id="KW-0472">Membrane</keyword>
<dbReference type="RefSeq" id="WP_099126288.1">
    <property type="nucleotide sequence ID" value="NZ_CAWNRH010000009.1"/>
</dbReference>
<reference evidence="3 4" key="1">
    <citation type="journal article" date="2017" name="Nat. Microbiol.">
        <title>Natural product diversity associated with the nematode symbionts Photorhabdus and Xenorhabdus.</title>
        <authorList>
            <person name="Tobias N.J."/>
            <person name="Wolff H."/>
            <person name="Djahanschiri B."/>
            <person name="Grundmann F."/>
            <person name="Kronenwerth M."/>
            <person name="Shi Y.M."/>
            <person name="Simonyi S."/>
            <person name="Grun P."/>
            <person name="Shapiro-Ilan D."/>
            <person name="Pidot S.J."/>
            <person name="Stinear T.P."/>
            <person name="Ebersberger I."/>
            <person name="Bode H.B."/>
        </authorList>
    </citation>
    <scope>NUCLEOTIDE SEQUENCE [LARGE SCALE GENOMIC DNA]</scope>
    <source>
        <strain evidence="3 4">DSM 17904</strain>
    </source>
</reference>
<evidence type="ECO:0000313" key="4">
    <source>
        <dbReference type="Proteomes" id="UP000222366"/>
    </source>
</evidence>
<name>A0A2D0K4E2_9GAMM</name>
<comment type="caution">
    <text evidence="3">The sequence shown here is derived from an EMBL/GenBank/DDBJ whole genome shotgun (WGS) entry which is preliminary data.</text>
</comment>
<keyword evidence="4" id="KW-1185">Reference proteome</keyword>
<evidence type="ECO:0000259" key="2">
    <source>
        <dbReference type="Pfam" id="PF20455"/>
    </source>
</evidence>
<keyword evidence="1" id="KW-1133">Transmembrane helix</keyword>
<dbReference type="Proteomes" id="UP000222366">
    <property type="component" value="Unassembled WGS sequence"/>
</dbReference>
<proteinExistence type="predicted"/>
<gene>
    <name evidence="3" type="ORF">Xsto_04128</name>
</gene>
<dbReference type="AlphaFoldDB" id="A0A2D0K4E2"/>
<dbReference type="EMBL" id="NJAJ01000106">
    <property type="protein sequence ID" value="PHM56862.1"/>
    <property type="molecule type" value="Genomic_DNA"/>
</dbReference>
<evidence type="ECO:0000313" key="3">
    <source>
        <dbReference type="EMBL" id="PHM56862.1"/>
    </source>
</evidence>
<feature type="transmembrane region" description="Helical" evidence="1">
    <location>
        <begin position="84"/>
        <end position="105"/>
    </location>
</feature>
<feature type="transmembrane region" description="Helical" evidence="1">
    <location>
        <begin position="117"/>
        <end position="135"/>
    </location>
</feature>
<sequence>MSNRLHNNANEFFSKIIMSHLTGLYTPYSVNRPLTQQEKIDQFHQGKPHCESKFIRDGDTVIKMNPTYLETVDRYYADKGNARLVTSIIFAFLFGGLVYGNLVFFEHYFYCGKELPSTFDMLFLLLFFPILYFCLKLTLKEWFKKTHYPIRFNRKNKMIYVYQVSGNVLSIS</sequence>